<evidence type="ECO:0000259" key="10">
    <source>
        <dbReference type="Pfam" id="PF00483"/>
    </source>
</evidence>
<keyword evidence="3 13" id="KW-0808">Transferase</keyword>
<evidence type="ECO:0000256" key="1">
    <source>
        <dbReference type="ARBA" id="ARBA00006115"/>
    </source>
</evidence>
<keyword evidence="4 13" id="KW-0548">Nucleotidyltransferase</keyword>
<dbReference type="CDD" id="cd02509">
    <property type="entry name" value="GDP-M1P_Guanylyltransferase"/>
    <property type="match status" value="1"/>
</dbReference>
<evidence type="ECO:0000256" key="7">
    <source>
        <dbReference type="ARBA" id="ARBA00047343"/>
    </source>
</evidence>
<comment type="catalytic activity">
    <reaction evidence="7">
        <text>alpha-D-mannose 1-phosphate + GTP + H(+) = GDP-alpha-D-mannose + diphosphate</text>
        <dbReference type="Rhea" id="RHEA:15229"/>
        <dbReference type="ChEBI" id="CHEBI:15378"/>
        <dbReference type="ChEBI" id="CHEBI:33019"/>
        <dbReference type="ChEBI" id="CHEBI:37565"/>
        <dbReference type="ChEBI" id="CHEBI:57527"/>
        <dbReference type="ChEBI" id="CHEBI:58409"/>
        <dbReference type="EC" id="2.7.7.13"/>
    </reaction>
</comment>
<evidence type="ECO:0000256" key="2">
    <source>
        <dbReference type="ARBA" id="ARBA00012387"/>
    </source>
</evidence>
<evidence type="ECO:0000313" key="13">
    <source>
        <dbReference type="EMBL" id="SIO03589.1"/>
    </source>
</evidence>
<dbReference type="InterPro" id="IPR014710">
    <property type="entry name" value="RmlC-like_jellyroll"/>
</dbReference>
<dbReference type="SUPFAM" id="SSF53448">
    <property type="entry name" value="Nucleotide-diphospho-sugar transferases"/>
    <property type="match status" value="1"/>
</dbReference>
<evidence type="ECO:0000256" key="9">
    <source>
        <dbReference type="SAM" id="MobiDB-lite"/>
    </source>
</evidence>
<dbReference type="GO" id="GO:0009298">
    <property type="term" value="P:GDP-mannose biosynthetic process"/>
    <property type="evidence" value="ECO:0007669"/>
    <property type="project" value="TreeGrafter"/>
</dbReference>
<dbReference type="InterPro" id="IPR054566">
    <property type="entry name" value="ManC/GMP-like_b-helix"/>
</dbReference>
<dbReference type="EC" id="2.7.7.13" evidence="2"/>
<dbReference type="AlphaFoldDB" id="A0A1N6G7R1"/>
<proteinExistence type="inferred from homology"/>
<feature type="domain" description="Nucleotidyl transferase" evidence="10">
    <location>
        <begin position="36"/>
        <end position="325"/>
    </location>
</feature>
<evidence type="ECO:0000313" key="14">
    <source>
        <dbReference type="Proteomes" id="UP000185151"/>
    </source>
</evidence>
<keyword evidence="14" id="KW-1185">Reference proteome</keyword>
<dbReference type="InterPro" id="IPR005835">
    <property type="entry name" value="NTP_transferase_dom"/>
</dbReference>
<dbReference type="NCBIfam" id="TIGR01479">
    <property type="entry name" value="GMP_PMI"/>
    <property type="match status" value="1"/>
</dbReference>
<dbReference type="InterPro" id="IPR001538">
    <property type="entry name" value="Man6P_isomerase-2_C"/>
</dbReference>
<accession>A0A1N6G7R1</accession>
<dbReference type="Pfam" id="PF01050">
    <property type="entry name" value="MannoseP_isomer"/>
    <property type="match status" value="1"/>
</dbReference>
<dbReference type="InterPro" id="IPR051161">
    <property type="entry name" value="Mannose-6P_isomerase_type2"/>
</dbReference>
<dbReference type="InterPro" id="IPR029044">
    <property type="entry name" value="Nucleotide-diphossugar_trans"/>
</dbReference>
<dbReference type="GO" id="GO:0000271">
    <property type="term" value="P:polysaccharide biosynthetic process"/>
    <property type="evidence" value="ECO:0007669"/>
    <property type="project" value="InterPro"/>
</dbReference>
<evidence type="ECO:0000256" key="8">
    <source>
        <dbReference type="RuleBase" id="RU004190"/>
    </source>
</evidence>
<dbReference type="Proteomes" id="UP000185151">
    <property type="component" value="Unassembled WGS sequence"/>
</dbReference>
<sequence length="510" mass="55181">MSSLKDEVGQDNGASEPVHKEEDRSGRLRASARLVPVVLAGGAGSRLWPMSREQYPKQLIGVLGPDSLLQETVGRMKGFPSEAGVACAPIIVCGDEHRFVTAEQLRASGIDARIVVEPMRRDTAPALTLAAAVACADGEDAIVIAMPADHAIADVVAFQRAVALAMEYAQAGAIVTLGVPPTRADTGFGYIKLGADLGAGAQRIERFVEKPALELATQYLASGQYWWNSGIFVVRASVWLETIAKLQPAMRDACALAFVQGINEGQFFRPSADAFKQSPSDSIDYAVMERLGSDEELPSGVVVPLEAGWSDLGSWDAVWDALDKDGDGNVGRGRVVFEGATSSFAHSEGRLVACVGVTNVVVVETADAVLVADRSRVQDVKGLVSRIRAQQAPEAETHRKVRRPWGSYDLIDHGDRFQVKRIVVQPGGRLSLQLHHHRAEHWIVVSGTARVTCGEEQFLLCENQSTFIPLGVRHRLENPGKLPLELIEVQSGSYLDEDDILRFDDTYGRA</sequence>
<evidence type="ECO:0000256" key="4">
    <source>
        <dbReference type="ARBA" id="ARBA00022695"/>
    </source>
</evidence>
<feature type="domain" description="Mannose-6-phosphate isomerase type II C-terminal" evidence="11">
    <location>
        <begin position="393"/>
        <end position="505"/>
    </location>
</feature>
<organism evidence="13 14">
    <name type="scientific">Paraburkholderia phenazinium</name>
    <dbReference type="NCBI Taxonomy" id="60549"/>
    <lineage>
        <taxon>Bacteria</taxon>
        <taxon>Pseudomonadati</taxon>
        <taxon>Pseudomonadota</taxon>
        <taxon>Betaproteobacteria</taxon>
        <taxon>Burkholderiales</taxon>
        <taxon>Burkholderiaceae</taxon>
        <taxon>Paraburkholderia</taxon>
    </lineage>
</organism>
<keyword evidence="6" id="KW-0342">GTP-binding</keyword>
<dbReference type="SUPFAM" id="SSF51182">
    <property type="entry name" value="RmlC-like cupins"/>
    <property type="match status" value="1"/>
</dbReference>
<dbReference type="FunFam" id="3.90.550.10:FF:000046">
    <property type="entry name" value="Mannose-1-phosphate guanylyltransferase (GDP)"/>
    <property type="match status" value="1"/>
</dbReference>
<dbReference type="GO" id="GO:0016853">
    <property type="term" value="F:isomerase activity"/>
    <property type="evidence" value="ECO:0007669"/>
    <property type="project" value="UniProtKB-KW"/>
</dbReference>
<feature type="domain" description="MannoseP isomerase/GMP-like beta-helix" evidence="12">
    <location>
        <begin position="338"/>
        <end position="386"/>
    </location>
</feature>
<dbReference type="Gene3D" id="2.60.120.10">
    <property type="entry name" value="Jelly Rolls"/>
    <property type="match status" value="1"/>
</dbReference>
<dbReference type="EMBL" id="FSRU01000001">
    <property type="protein sequence ID" value="SIO03589.1"/>
    <property type="molecule type" value="Genomic_DNA"/>
</dbReference>
<keyword evidence="13" id="KW-0413">Isomerase</keyword>
<dbReference type="Gene3D" id="3.90.550.10">
    <property type="entry name" value="Spore Coat Polysaccharide Biosynthesis Protein SpsA, Chain A"/>
    <property type="match status" value="1"/>
</dbReference>
<comment type="similarity">
    <text evidence="1 8">Belongs to the mannose-6-phosphate isomerase type 2 family.</text>
</comment>
<dbReference type="Pfam" id="PF22640">
    <property type="entry name" value="ManC_GMP_beta-helix"/>
    <property type="match status" value="1"/>
</dbReference>
<dbReference type="GO" id="GO:0005525">
    <property type="term" value="F:GTP binding"/>
    <property type="evidence" value="ECO:0007669"/>
    <property type="project" value="UniProtKB-KW"/>
</dbReference>
<dbReference type="PANTHER" id="PTHR46390">
    <property type="entry name" value="MANNOSE-1-PHOSPHATE GUANYLYLTRANSFERASE"/>
    <property type="match status" value="1"/>
</dbReference>
<evidence type="ECO:0000259" key="12">
    <source>
        <dbReference type="Pfam" id="PF22640"/>
    </source>
</evidence>
<gene>
    <name evidence="13" type="ORF">SAMN05444165_0613</name>
</gene>
<protein>
    <recommendedName>
        <fullName evidence="2">mannose-1-phosphate guanylyltransferase</fullName>
        <ecNumber evidence="2">2.7.7.13</ecNumber>
    </recommendedName>
</protein>
<dbReference type="GO" id="GO:0004475">
    <property type="term" value="F:mannose-1-phosphate guanylyltransferase (GTP) activity"/>
    <property type="evidence" value="ECO:0007669"/>
    <property type="project" value="UniProtKB-EC"/>
</dbReference>
<dbReference type="CDD" id="cd02213">
    <property type="entry name" value="cupin_PMI_typeII_C"/>
    <property type="match status" value="1"/>
</dbReference>
<evidence type="ECO:0000259" key="11">
    <source>
        <dbReference type="Pfam" id="PF01050"/>
    </source>
</evidence>
<name>A0A1N6G7R1_9BURK</name>
<dbReference type="InterPro" id="IPR006375">
    <property type="entry name" value="Man1P_GuaTrfase/Man6P_Isoase"/>
</dbReference>
<reference evidence="13 14" key="1">
    <citation type="submission" date="2016-11" db="EMBL/GenBank/DDBJ databases">
        <authorList>
            <person name="Jaros S."/>
            <person name="Januszkiewicz K."/>
            <person name="Wedrychowicz H."/>
        </authorList>
    </citation>
    <scope>NUCLEOTIDE SEQUENCE [LARGE SCALE GENOMIC DNA]</scope>
    <source>
        <strain evidence="13 14">GAS95</strain>
    </source>
</reference>
<feature type="compositionally biased region" description="Basic and acidic residues" evidence="9">
    <location>
        <begin position="17"/>
        <end position="26"/>
    </location>
</feature>
<evidence type="ECO:0000256" key="3">
    <source>
        <dbReference type="ARBA" id="ARBA00022679"/>
    </source>
</evidence>
<dbReference type="InterPro" id="IPR049577">
    <property type="entry name" value="GMPP_N"/>
</dbReference>
<dbReference type="PANTHER" id="PTHR46390:SF1">
    <property type="entry name" value="MANNOSE-1-PHOSPHATE GUANYLYLTRANSFERASE"/>
    <property type="match status" value="1"/>
</dbReference>
<keyword evidence="5" id="KW-0547">Nucleotide-binding</keyword>
<feature type="region of interest" description="Disordered" evidence="9">
    <location>
        <begin position="1"/>
        <end position="26"/>
    </location>
</feature>
<dbReference type="InterPro" id="IPR011051">
    <property type="entry name" value="RmlC_Cupin_sf"/>
</dbReference>
<dbReference type="Pfam" id="PF00483">
    <property type="entry name" value="NTP_transferase"/>
    <property type="match status" value="1"/>
</dbReference>
<evidence type="ECO:0000256" key="5">
    <source>
        <dbReference type="ARBA" id="ARBA00022741"/>
    </source>
</evidence>
<evidence type="ECO:0000256" key="6">
    <source>
        <dbReference type="ARBA" id="ARBA00023134"/>
    </source>
</evidence>
<dbReference type="FunFam" id="2.60.120.10:FF:000032">
    <property type="entry name" value="Mannose-1-phosphate guanylyltransferase/mannose-6-phosphate isomerase"/>
    <property type="match status" value="1"/>
</dbReference>